<proteinExistence type="predicted"/>
<dbReference type="InterPro" id="IPR003313">
    <property type="entry name" value="AraC-bd"/>
</dbReference>
<dbReference type="RefSeq" id="WP_188504221.1">
    <property type="nucleotide sequence ID" value="NZ_BMER01000001.1"/>
</dbReference>
<dbReference type="SUPFAM" id="SSF51215">
    <property type="entry name" value="Regulatory protein AraC"/>
    <property type="match status" value="1"/>
</dbReference>
<dbReference type="PRINTS" id="PR00032">
    <property type="entry name" value="HTHARAC"/>
</dbReference>
<dbReference type="PROSITE" id="PS01124">
    <property type="entry name" value="HTH_ARAC_FAMILY_2"/>
    <property type="match status" value="1"/>
</dbReference>
<dbReference type="InterPro" id="IPR037923">
    <property type="entry name" value="HTH-like"/>
</dbReference>
<dbReference type="Pfam" id="PF12833">
    <property type="entry name" value="HTH_18"/>
    <property type="match status" value="1"/>
</dbReference>
<comment type="caution">
    <text evidence="5">The sequence shown here is derived from an EMBL/GenBank/DDBJ whole genome shotgun (WGS) entry which is preliminary data.</text>
</comment>
<dbReference type="GO" id="GO:0003700">
    <property type="term" value="F:DNA-binding transcription factor activity"/>
    <property type="evidence" value="ECO:0007669"/>
    <property type="project" value="InterPro"/>
</dbReference>
<evidence type="ECO:0000259" key="4">
    <source>
        <dbReference type="PROSITE" id="PS01124"/>
    </source>
</evidence>
<evidence type="ECO:0000256" key="3">
    <source>
        <dbReference type="ARBA" id="ARBA00023163"/>
    </source>
</evidence>
<dbReference type="SUPFAM" id="SSF46689">
    <property type="entry name" value="Homeodomain-like"/>
    <property type="match status" value="2"/>
</dbReference>
<accession>A0A917HD68</accession>
<gene>
    <name evidence="5" type="ORF">GCM10007415_03520</name>
</gene>
<keyword evidence="3" id="KW-0804">Transcription</keyword>
<reference evidence="5" key="1">
    <citation type="journal article" date="2014" name="Int. J. Syst. Evol. Microbiol.">
        <title>Complete genome sequence of Corynebacterium casei LMG S-19264T (=DSM 44701T), isolated from a smear-ripened cheese.</title>
        <authorList>
            <consortium name="US DOE Joint Genome Institute (JGI-PGF)"/>
            <person name="Walter F."/>
            <person name="Albersmeier A."/>
            <person name="Kalinowski J."/>
            <person name="Ruckert C."/>
        </authorList>
    </citation>
    <scope>NUCLEOTIDE SEQUENCE</scope>
    <source>
        <strain evidence="5">CGMCC 1.12195</strain>
    </source>
</reference>
<evidence type="ECO:0000313" key="6">
    <source>
        <dbReference type="Proteomes" id="UP000660862"/>
    </source>
</evidence>
<name>A0A917HD68_9SPHI</name>
<dbReference type="InterPro" id="IPR020449">
    <property type="entry name" value="Tscrpt_reg_AraC-type_HTH"/>
</dbReference>
<keyword evidence="2" id="KW-0238">DNA-binding</keyword>
<dbReference type="InterPro" id="IPR009057">
    <property type="entry name" value="Homeodomain-like_sf"/>
</dbReference>
<dbReference type="Gene3D" id="1.10.10.60">
    <property type="entry name" value="Homeodomain-like"/>
    <property type="match status" value="2"/>
</dbReference>
<feature type="domain" description="HTH araC/xylS-type" evidence="4">
    <location>
        <begin position="193"/>
        <end position="291"/>
    </location>
</feature>
<organism evidence="5 6">
    <name type="scientific">Parapedobacter pyrenivorans</name>
    <dbReference type="NCBI Taxonomy" id="1305674"/>
    <lineage>
        <taxon>Bacteria</taxon>
        <taxon>Pseudomonadati</taxon>
        <taxon>Bacteroidota</taxon>
        <taxon>Sphingobacteriia</taxon>
        <taxon>Sphingobacteriales</taxon>
        <taxon>Sphingobacteriaceae</taxon>
        <taxon>Parapedobacter</taxon>
    </lineage>
</organism>
<dbReference type="Pfam" id="PF02311">
    <property type="entry name" value="AraC_binding"/>
    <property type="match status" value="1"/>
</dbReference>
<evidence type="ECO:0000313" key="5">
    <source>
        <dbReference type="EMBL" id="GGG75204.1"/>
    </source>
</evidence>
<reference evidence="5" key="2">
    <citation type="submission" date="2020-09" db="EMBL/GenBank/DDBJ databases">
        <authorList>
            <person name="Sun Q."/>
            <person name="Zhou Y."/>
        </authorList>
    </citation>
    <scope>NUCLEOTIDE SEQUENCE</scope>
    <source>
        <strain evidence="5">CGMCC 1.12195</strain>
    </source>
</reference>
<dbReference type="EMBL" id="BMER01000001">
    <property type="protein sequence ID" value="GGG75204.1"/>
    <property type="molecule type" value="Genomic_DNA"/>
</dbReference>
<dbReference type="PROSITE" id="PS00041">
    <property type="entry name" value="HTH_ARAC_FAMILY_1"/>
    <property type="match status" value="1"/>
</dbReference>
<dbReference type="Proteomes" id="UP000660862">
    <property type="component" value="Unassembled WGS sequence"/>
</dbReference>
<dbReference type="PANTHER" id="PTHR43280">
    <property type="entry name" value="ARAC-FAMILY TRANSCRIPTIONAL REGULATOR"/>
    <property type="match status" value="1"/>
</dbReference>
<dbReference type="PANTHER" id="PTHR43280:SF30">
    <property type="entry name" value="MMSAB OPERON REGULATORY PROTEIN"/>
    <property type="match status" value="1"/>
</dbReference>
<sequence>MKTYHKYLPVSAEDEKWGLYMLNAGIGHIPLSSNYPSTDHPSTYYFNWKNGRILSEYQLIYITHGEGSFESRTGGIKKIKAGSIVMLFPDEWHRYKPNERTGWTEYWVGFKGPIADQLIRNNFFSLRKPIMHIGFQEEVIAFFNDIYERTKTEMTGYQPLISGEILHLLGFVYAIGKEKAFRRNNNDMEQLVSQARIVFRENTETTITAEQVADTLGISYSLFRKIFKQYTGIAPGQYLIQLKIEKAKRLLTLPDKLIKEVAYDLGFDSCFYFSKLFKEKTGFSPASYRNRYMSYFRS</sequence>
<dbReference type="GO" id="GO:0043565">
    <property type="term" value="F:sequence-specific DNA binding"/>
    <property type="evidence" value="ECO:0007669"/>
    <property type="project" value="InterPro"/>
</dbReference>
<dbReference type="Gene3D" id="2.60.120.280">
    <property type="entry name" value="Regulatory protein AraC"/>
    <property type="match status" value="1"/>
</dbReference>
<dbReference type="AlphaFoldDB" id="A0A917HD68"/>
<keyword evidence="6" id="KW-1185">Reference proteome</keyword>
<keyword evidence="1" id="KW-0805">Transcription regulation</keyword>
<evidence type="ECO:0000256" key="1">
    <source>
        <dbReference type="ARBA" id="ARBA00023015"/>
    </source>
</evidence>
<protein>
    <submittedName>
        <fullName evidence="5">Transcriptional regulator</fullName>
    </submittedName>
</protein>
<evidence type="ECO:0000256" key="2">
    <source>
        <dbReference type="ARBA" id="ARBA00023125"/>
    </source>
</evidence>
<dbReference type="SMART" id="SM00342">
    <property type="entry name" value="HTH_ARAC"/>
    <property type="match status" value="1"/>
</dbReference>
<dbReference type="InterPro" id="IPR018062">
    <property type="entry name" value="HTH_AraC-typ_CS"/>
</dbReference>
<dbReference type="InterPro" id="IPR018060">
    <property type="entry name" value="HTH_AraC"/>
</dbReference>